<dbReference type="Proteomes" id="UP000316759">
    <property type="component" value="Unassembled WGS sequence"/>
</dbReference>
<organism evidence="1 2">
    <name type="scientific">Fasciola gigantica</name>
    <name type="common">Giant liver fluke</name>
    <dbReference type="NCBI Taxonomy" id="46835"/>
    <lineage>
        <taxon>Eukaryota</taxon>
        <taxon>Metazoa</taxon>
        <taxon>Spiralia</taxon>
        <taxon>Lophotrochozoa</taxon>
        <taxon>Platyhelminthes</taxon>
        <taxon>Trematoda</taxon>
        <taxon>Digenea</taxon>
        <taxon>Plagiorchiida</taxon>
        <taxon>Echinostomata</taxon>
        <taxon>Echinostomatoidea</taxon>
        <taxon>Fasciolidae</taxon>
        <taxon>Fasciola</taxon>
    </lineage>
</organism>
<protein>
    <submittedName>
        <fullName evidence="1">Uncharacterized protein</fullName>
    </submittedName>
</protein>
<dbReference type="PANTHER" id="PTHR36693">
    <property type="entry name" value="GH02722P"/>
    <property type="match status" value="1"/>
</dbReference>
<sequence>MEAETPPKAFRFHYVRCNQMRSLIAWYPGSVSSDKFSTLSKTEIIKPTHQKIYSMVLPVEYFAFLVSLLRSKRFRRKFSLFLISKQPVLFMCSEIRSVHQEAFSNIVSACLNKFILVEEAMSWFSTLGGGFSSLGENCISAAEIAGNISVVQLMLAVEIDSPIVQTKARLWYAQSLMQRGYLREAARMLRSIYLQWKPLMKSSTPSQQRIDWMVVGLWERLRHLWRLRCQERKAVGRCDNRNGTDKYRRYFGFPDLPSLLGKFGGNILSDKP</sequence>
<gene>
    <name evidence="1" type="ORF">FGIG_03684</name>
</gene>
<comment type="caution">
    <text evidence="1">The sequence shown here is derived from an EMBL/GenBank/DDBJ whole genome shotgun (WGS) entry which is preliminary data.</text>
</comment>
<dbReference type="PANTHER" id="PTHR36693:SF1">
    <property type="entry name" value="GH02722P"/>
    <property type="match status" value="1"/>
</dbReference>
<name>A0A504Z2X8_FASGI</name>
<keyword evidence="2" id="KW-1185">Reference proteome</keyword>
<proteinExistence type="predicted"/>
<evidence type="ECO:0000313" key="1">
    <source>
        <dbReference type="EMBL" id="TPP67095.1"/>
    </source>
</evidence>
<dbReference type="Pfam" id="PF16065">
    <property type="entry name" value="DUF4807"/>
    <property type="match status" value="1"/>
</dbReference>
<dbReference type="EMBL" id="SUNJ01001078">
    <property type="protein sequence ID" value="TPP67095.1"/>
    <property type="molecule type" value="Genomic_DNA"/>
</dbReference>
<accession>A0A504Z2X8</accession>
<dbReference type="AlphaFoldDB" id="A0A504Z2X8"/>
<dbReference type="InterPro" id="IPR032072">
    <property type="entry name" value="DUF4807"/>
</dbReference>
<evidence type="ECO:0000313" key="2">
    <source>
        <dbReference type="Proteomes" id="UP000316759"/>
    </source>
</evidence>
<dbReference type="OrthoDB" id="121932at2759"/>
<reference evidence="1 2" key="1">
    <citation type="submission" date="2019-04" db="EMBL/GenBank/DDBJ databases">
        <title>Annotation for the trematode Fasciola gigantica.</title>
        <authorList>
            <person name="Choi Y.-J."/>
        </authorList>
    </citation>
    <scope>NUCLEOTIDE SEQUENCE [LARGE SCALE GENOMIC DNA]</scope>
    <source>
        <strain evidence="1">Uganda_cow_1</strain>
    </source>
</reference>
<dbReference type="STRING" id="46835.A0A504Z2X8"/>